<proteinExistence type="predicted"/>
<dbReference type="AlphaFoldDB" id="A0A3B0ZUW1"/>
<dbReference type="Gene3D" id="3.40.50.150">
    <property type="entry name" value="Vaccinia Virus protein VP39"/>
    <property type="match status" value="1"/>
</dbReference>
<keyword evidence="1" id="KW-0808">Transferase</keyword>
<dbReference type="GO" id="GO:0102208">
    <property type="term" value="F:2-polyprenyl-6-hydroxyphenol methylase activity"/>
    <property type="evidence" value="ECO:0007669"/>
    <property type="project" value="UniProtKB-EC"/>
</dbReference>
<name>A0A3B0ZUW1_9ZZZZ</name>
<reference evidence="1" key="1">
    <citation type="submission" date="2018-06" db="EMBL/GenBank/DDBJ databases">
        <authorList>
            <person name="Zhirakovskaya E."/>
        </authorList>
    </citation>
    <scope>NUCLEOTIDE SEQUENCE</scope>
</reference>
<gene>
    <name evidence="1" type="ORF">MNBD_GAMMA17-1304</name>
</gene>
<dbReference type="GO" id="GO:0061542">
    <property type="term" value="F:3-demethylubiquinol 3-O-methyltransferase activity"/>
    <property type="evidence" value="ECO:0007669"/>
    <property type="project" value="UniProtKB-EC"/>
</dbReference>
<keyword evidence="1" id="KW-0489">Methyltransferase</keyword>
<sequence length="71" mass="7908">MQQAENNVNTDYTPGDNVDRNEVAKFEAMASRWWDVNGECKPLHAINPLRLNYIDEKSAGIAGKNVIDVGC</sequence>
<dbReference type="EMBL" id="UOFQ01000020">
    <property type="protein sequence ID" value="VAW85234.1"/>
    <property type="molecule type" value="Genomic_DNA"/>
</dbReference>
<dbReference type="InterPro" id="IPR029063">
    <property type="entry name" value="SAM-dependent_MTases_sf"/>
</dbReference>
<organism evidence="1">
    <name type="scientific">hydrothermal vent metagenome</name>
    <dbReference type="NCBI Taxonomy" id="652676"/>
    <lineage>
        <taxon>unclassified sequences</taxon>
        <taxon>metagenomes</taxon>
        <taxon>ecological metagenomes</taxon>
    </lineage>
</organism>
<dbReference type="SUPFAM" id="SSF53335">
    <property type="entry name" value="S-adenosyl-L-methionine-dependent methyltransferases"/>
    <property type="match status" value="1"/>
</dbReference>
<evidence type="ECO:0000313" key="1">
    <source>
        <dbReference type="EMBL" id="VAW85234.1"/>
    </source>
</evidence>
<protein>
    <submittedName>
        <fullName evidence="1">3-demethylubiquinol 3-O-methyltransferase @ 2-polyprenyl-6-hydroxyphenyl methylase</fullName>
        <ecNumber evidence="1">2.1.1.222</ecNumber>
        <ecNumber evidence="1">2.1.1.64</ecNumber>
    </submittedName>
</protein>
<accession>A0A3B0ZUW1</accession>
<dbReference type="GO" id="GO:0032259">
    <property type="term" value="P:methylation"/>
    <property type="evidence" value="ECO:0007669"/>
    <property type="project" value="UniProtKB-KW"/>
</dbReference>
<feature type="non-terminal residue" evidence="1">
    <location>
        <position position="71"/>
    </location>
</feature>
<dbReference type="EC" id="2.1.1.222" evidence="1"/>
<dbReference type="EC" id="2.1.1.64" evidence="1"/>